<keyword evidence="1" id="KW-0540">Nuclease</keyword>
<feature type="domain" description="Exonuclease" evidence="5">
    <location>
        <begin position="41"/>
        <end position="209"/>
    </location>
</feature>
<dbReference type="OrthoDB" id="280774at2"/>
<feature type="transmembrane region" description="Helical" evidence="4">
    <location>
        <begin position="238"/>
        <end position="254"/>
    </location>
</feature>
<dbReference type="Pfam" id="PF00929">
    <property type="entry name" value="RNase_T"/>
    <property type="match status" value="1"/>
</dbReference>
<dbReference type="InterPro" id="IPR013520">
    <property type="entry name" value="Ribonucl_H"/>
</dbReference>
<dbReference type="Proteomes" id="UP000004931">
    <property type="component" value="Unassembled WGS sequence"/>
</dbReference>
<keyword evidence="4" id="KW-1133">Transmembrane helix</keyword>
<evidence type="ECO:0000313" key="6">
    <source>
        <dbReference type="EMBL" id="EAW32103.1"/>
    </source>
</evidence>
<dbReference type="SMART" id="SM00479">
    <property type="entry name" value="EXOIII"/>
    <property type="match status" value="1"/>
</dbReference>
<evidence type="ECO:0000313" key="7">
    <source>
        <dbReference type="Proteomes" id="UP000004931"/>
    </source>
</evidence>
<dbReference type="PANTHER" id="PTHR30231:SF4">
    <property type="entry name" value="PROTEIN NEN2"/>
    <property type="match status" value="1"/>
</dbReference>
<dbReference type="SUPFAM" id="SSF53098">
    <property type="entry name" value="Ribonuclease H-like"/>
    <property type="match status" value="1"/>
</dbReference>
<keyword evidence="7" id="KW-1185">Reference proteome</keyword>
<keyword evidence="4" id="KW-0812">Transmembrane</keyword>
<reference evidence="6 7" key="1">
    <citation type="journal article" date="2010" name="J. Bacteriol.">
        <title>Genome sequence of the oligotrophic marine Gammaproteobacterium HTCC2143, isolated from the Oregon Coast.</title>
        <authorList>
            <person name="Oh H.M."/>
            <person name="Kang I."/>
            <person name="Ferriera S."/>
            <person name="Giovannoni S.J."/>
            <person name="Cho J.C."/>
        </authorList>
    </citation>
    <scope>NUCLEOTIDE SEQUENCE [LARGE SCALE GENOMIC DNA]</scope>
    <source>
        <strain evidence="6 7">HTCC2143</strain>
    </source>
</reference>
<dbReference type="EMBL" id="AAVT01000001">
    <property type="protein sequence ID" value="EAW32103.1"/>
    <property type="molecule type" value="Genomic_DNA"/>
</dbReference>
<dbReference type="STRING" id="247633.GP2143_12646"/>
<dbReference type="eggNOG" id="COG0847">
    <property type="taxonomic scope" value="Bacteria"/>
</dbReference>
<evidence type="ECO:0000256" key="3">
    <source>
        <dbReference type="ARBA" id="ARBA00022839"/>
    </source>
</evidence>
<dbReference type="GO" id="GO:0006259">
    <property type="term" value="P:DNA metabolic process"/>
    <property type="evidence" value="ECO:0007669"/>
    <property type="project" value="UniProtKB-ARBA"/>
</dbReference>
<keyword evidence="3 6" id="KW-0269">Exonuclease</keyword>
<proteinExistence type="predicted"/>
<evidence type="ECO:0000256" key="4">
    <source>
        <dbReference type="SAM" id="Phobius"/>
    </source>
</evidence>
<sequence>MYGKDYLHYIGPEAREKGTILKRGLAKRFESALEYFNLDANSVILDTETTGLSETAQLIEICILDFEGNILLNERVKPSVKVSKGAREVHGIKARDLKSCRSWPDVYRDYVEVTAGKNIVAYNAKFDRRIITQTCRAFNLTMKKRKWYCLMLAFSELVGRTRYGDYKWHKLSTAAWVFDVPPNDDAHSAYGDCETTLAVAKEFLQFDPELSLPLEDYKDIDSLYLLLDEKERQKSKRANVILIIVALIAIFIVLW</sequence>
<name>A0Y7J9_9GAMM</name>
<dbReference type="GO" id="GO:0003676">
    <property type="term" value="F:nucleic acid binding"/>
    <property type="evidence" value="ECO:0007669"/>
    <property type="project" value="InterPro"/>
</dbReference>
<accession>A0Y7J9</accession>
<keyword evidence="4" id="KW-0472">Membrane</keyword>
<evidence type="ECO:0000259" key="5">
    <source>
        <dbReference type="SMART" id="SM00479"/>
    </source>
</evidence>
<protein>
    <submittedName>
        <fullName evidence="6">Putative exonuclease</fullName>
    </submittedName>
</protein>
<comment type="caution">
    <text evidence="6">The sequence shown here is derived from an EMBL/GenBank/DDBJ whole genome shotgun (WGS) entry which is preliminary data.</text>
</comment>
<evidence type="ECO:0000256" key="1">
    <source>
        <dbReference type="ARBA" id="ARBA00022722"/>
    </source>
</evidence>
<dbReference type="PANTHER" id="PTHR30231">
    <property type="entry name" value="DNA POLYMERASE III SUBUNIT EPSILON"/>
    <property type="match status" value="1"/>
</dbReference>
<dbReference type="Gene3D" id="3.30.420.10">
    <property type="entry name" value="Ribonuclease H-like superfamily/Ribonuclease H"/>
    <property type="match status" value="1"/>
</dbReference>
<organism evidence="6 7">
    <name type="scientific">marine gamma proteobacterium HTCC2143</name>
    <dbReference type="NCBI Taxonomy" id="247633"/>
    <lineage>
        <taxon>Bacteria</taxon>
        <taxon>Pseudomonadati</taxon>
        <taxon>Pseudomonadota</taxon>
        <taxon>Gammaproteobacteria</taxon>
        <taxon>Cellvibrionales</taxon>
        <taxon>Spongiibacteraceae</taxon>
        <taxon>BD1-7 clade</taxon>
    </lineage>
</organism>
<dbReference type="GO" id="GO:0008408">
    <property type="term" value="F:3'-5' exonuclease activity"/>
    <property type="evidence" value="ECO:0007669"/>
    <property type="project" value="TreeGrafter"/>
</dbReference>
<evidence type="ECO:0000256" key="2">
    <source>
        <dbReference type="ARBA" id="ARBA00022801"/>
    </source>
</evidence>
<gene>
    <name evidence="6" type="ORF">GP2143_12646</name>
</gene>
<dbReference type="InterPro" id="IPR012337">
    <property type="entry name" value="RNaseH-like_sf"/>
</dbReference>
<keyword evidence="2" id="KW-0378">Hydrolase</keyword>
<dbReference type="AlphaFoldDB" id="A0Y7J9"/>
<dbReference type="CDD" id="cd06127">
    <property type="entry name" value="DEDDh"/>
    <property type="match status" value="1"/>
</dbReference>
<dbReference type="InterPro" id="IPR036397">
    <property type="entry name" value="RNaseH_sf"/>
</dbReference>